<keyword evidence="3" id="KW-1185">Reference proteome</keyword>
<gene>
    <name evidence="2" type="ORF">DDE18_19485</name>
</gene>
<dbReference type="Proteomes" id="UP000246018">
    <property type="component" value="Unassembled WGS sequence"/>
</dbReference>
<evidence type="ECO:0000313" key="2">
    <source>
        <dbReference type="EMBL" id="PVG81139.1"/>
    </source>
</evidence>
<dbReference type="AlphaFoldDB" id="A0A2T8F624"/>
<evidence type="ECO:0000256" key="1">
    <source>
        <dbReference type="SAM" id="MobiDB-lite"/>
    </source>
</evidence>
<name>A0A2T8F624_9ACTN</name>
<feature type="region of interest" description="Disordered" evidence="1">
    <location>
        <begin position="1"/>
        <end position="60"/>
    </location>
</feature>
<organism evidence="2 3">
    <name type="scientific">Nocardioides gansuensis</name>
    <dbReference type="NCBI Taxonomy" id="2138300"/>
    <lineage>
        <taxon>Bacteria</taxon>
        <taxon>Bacillati</taxon>
        <taxon>Actinomycetota</taxon>
        <taxon>Actinomycetes</taxon>
        <taxon>Propionibacteriales</taxon>
        <taxon>Nocardioidaceae</taxon>
        <taxon>Nocardioides</taxon>
    </lineage>
</organism>
<proteinExistence type="predicted"/>
<reference evidence="2 3" key="1">
    <citation type="submission" date="2018-04" db="EMBL/GenBank/DDBJ databases">
        <title>Genome of Nocardioides gansuensis WSJ-1.</title>
        <authorList>
            <person name="Wu S."/>
            <person name="Wang G."/>
        </authorList>
    </citation>
    <scope>NUCLEOTIDE SEQUENCE [LARGE SCALE GENOMIC DNA]</scope>
    <source>
        <strain evidence="2 3">WSJ-1</strain>
    </source>
</reference>
<comment type="caution">
    <text evidence="2">The sequence shown here is derived from an EMBL/GenBank/DDBJ whole genome shotgun (WGS) entry which is preliminary data.</text>
</comment>
<dbReference type="EMBL" id="QDGZ01000010">
    <property type="protein sequence ID" value="PVG81139.1"/>
    <property type="molecule type" value="Genomic_DNA"/>
</dbReference>
<accession>A0A2T8F624</accession>
<evidence type="ECO:0000313" key="3">
    <source>
        <dbReference type="Proteomes" id="UP000246018"/>
    </source>
</evidence>
<feature type="compositionally biased region" description="Basic and acidic residues" evidence="1">
    <location>
        <begin position="8"/>
        <end position="24"/>
    </location>
</feature>
<evidence type="ECO:0008006" key="4">
    <source>
        <dbReference type="Google" id="ProtNLM"/>
    </source>
</evidence>
<protein>
    <recommendedName>
        <fullName evidence="4">DUF664 domain-containing protein</fullName>
    </recommendedName>
</protein>
<sequence>MRSPGRPETARHEGHLDLLREQLDGSRGFLTPRTMNCRRHPQRALGRPPGEEADPSMFPW</sequence>